<evidence type="ECO:0000313" key="3">
    <source>
        <dbReference type="Proteomes" id="UP001147747"/>
    </source>
</evidence>
<dbReference type="RefSeq" id="XP_056486926.1">
    <property type="nucleotide sequence ID" value="XM_056631375.1"/>
</dbReference>
<dbReference type="EMBL" id="JAPZBU010000008">
    <property type="protein sequence ID" value="KAJ5391248.1"/>
    <property type="molecule type" value="Genomic_DNA"/>
</dbReference>
<evidence type="ECO:0000313" key="2">
    <source>
        <dbReference type="EMBL" id="KAJ5391248.1"/>
    </source>
</evidence>
<name>A0A9W9VXH3_9EURO</name>
<dbReference type="AlphaFoldDB" id="A0A9W9VXH3"/>
<dbReference type="Proteomes" id="UP001147747">
    <property type="component" value="Unassembled WGS sequence"/>
</dbReference>
<organism evidence="2 3">
    <name type="scientific">Penicillium cosmopolitanum</name>
    <dbReference type="NCBI Taxonomy" id="1131564"/>
    <lineage>
        <taxon>Eukaryota</taxon>
        <taxon>Fungi</taxon>
        <taxon>Dikarya</taxon>
        <taxon>Ascomycota</taxon>
        <taxon>Pezizomycotina</taxon>
        <taxon>Eurotiomycetes</taxon>
        <taxon>Eurotiomycetidae</taxon>
        <taxon>Eurotiales</taxon>
        <taxon>Aspergillaceae</taxon>
        <taxon>Penicillium</taxon>
    </lineage>
</organism>
<keyword evidence="3" id="KW-1185">Reference proteome</keyword>
<protein>
    <recommendedName>
        <fullName evidence="4">Secreted protein</fullName>
    </recommendedName>
</protein>
<reference evidence="2" key="2">
    <citation type="journal article" date="2023" name="IMA Fungus">
        <title>Comparative genomic study of the Penicillium genus elucidates a diverse pangenome and 15 lateral gene transfer events.</title>
        <authorList>
            <person name="Petersen C."/>
            <person name="Sorensen T."/>
            <person name="Nielsen M.R."/>
            <person name="Sondergaard T.E."/>
            <person name="Sorensen J.L."/>
            <person name="Fitzpatrick D.A."/>
            <person name="Frisvad J.C."/>
            <person name="Nielsen K.L."/>
        </authorList>
    </citation>
    <scope>NUCLEOTIDE SEQUENCE</scope>
    <source>
        <strain evidence="2">IBT 29677</strain>
    </source>
</reference>
<evidence type="ECO:0000256" key="1">
    <source>
        <dbReference type="SAM" id="SignalP"/>
    </source>
</evidence>
<evidence type="ECO:0008006" key="4">
    <source>
        <dbReference type="Google" id="ProtNLM"/>
    </source>
</evidence>
<dbReference type="GeneID" id="81370355"/>
<feature type="chain" id="PRO_5040732715" description="Secreted protein" evidence="1">
    <location>
        <begin position="21"/>
        <end position="71"/>
    </location>
</feature>
<keyword evidence="1" id="KW-0732">Signal</keyword>
<proteinExistence type="predicted"/>
<comment type="caution">
    <text evidence="2">The sequence shown here is derived from an EMBL/GenBank/DDBJ whole genome shotgun (WGS) entry which is preliminary data.</text>
</comment>
<reference evidence="2" key="1">
    <citation type="submission" date="2022-12" db="EMBL/GenBank/DDBJ databases">
        <authorList>
            <person name="Petersen C."/>
        </authorList>
    </citation>
    <scope>NUCLEOTIDE SEQUENCE</scope>
    <source>
        <strain evidence="2">IBT 29677</strain>
    </source>
</reference>
<accession>A0A9W9VXH3</accession>
<gene>
    <name evidence="2" type="ORF">N7509_006738</name>
</gene>
<sequence>MKVSLNIVTPLLVLSSVVSGSLSGYGICQAGCAGIDLHEEPLWVQLHLQPYLPVIWTHHLEPANLLVYMYC</sequence>
<feature type="signal peptide" evidence="1">
    <location>
        <begin position="1"/>
        <end position="20"/>
    </location>
</feature>